<keyword evidence="3" id="KW-1185">Reference proteome</keyword>
<reference evidence="2" key="1">
    <citation type="submission" date="2021-01" db="EMBL/GenBank/DDBJ databases">
        <title>WGS of actinomycetes isolated from Thailand.</title>
        <authorList>
            <person name="Thawai C."/>
        </authorList>
    </citation>
    <scope>NUCLEOTIDE SEQUENCE</scope>
    <source>
        <strain evidence="2">RCU-197</strain>
    </source>
</reference>
<dbReference type="Gene3D" id="1.10.10.10">
    <property type="entry name" value="Winged helix-like DNA-binding domain superfamily/Winged helix DNA-binding domain"/>
    <property type="match status" value="1"/>
</dbReference>
<dbReference type="EMBL" id="JAERRK010000003">
    <property type="protein sequence ID" value="MBL1082177.1"/>
    <property type="molecule type" value="Genomic_DNA"/>
</dbReference>
<dbReference type="Pfam" id="PF00196">
    <property type="entry name" value="GerE"/>
    <property type="match status" value="1"/>
</dbReference>
<name>A0A937EFR7_9ACTN</name>
<dbReference type="AlphaFoldDB" id="A0A937EFR7"/>
<accession>A0A937EFR7</accession>
<evidence type="ECO:0000313" key="3">
    <source>
        <dbReference type="Proteomes" id="UP000661858"/>
    </source>
</evidence>
<organism evidence="2 3">
    <name type="scientific">Streptomyces actinomycinicus</name>
    <dbReference type="NCBI Taxonomy" id="1695166"/>
    <lineage>
        <taxon>Bacteria</taxon>
        <taxon>Bacillati</taxon>
        <taxon>Actinomycetota</taxon>
        <taxon>Actinomycetes</taxon>
        <taxon>Kitasatosporales</taxon>
        <taxon>Streptomycetaceae</taxon>
        <taxon>Streptomyces</taxon>
    </lineage>
</organism>
<evidence type="ECO:0000313" key="2">
    <source>
        <dbReference type="EMBL" id="MBL1082177.1"/>
    </source>
</evidence>
<dbReference type="InterPro" id="IPR016032">
    <property type="entry name" value="Sig_transdc_resp-reg_C-effctor"/>
</dbReference>
<dbReference type="InterPro" id="IPR000792">
    <property type="entry name" value="Tscrpt_reg_LuxR_C"/>
</dbReference>
<dbReference type="InterPro" id="IPR051797">
    <property type="entry name" value="TrmB-like"/>
</dbReference>
<dbReference type="Proteomes" id="UP000661858">
    <property type="component" value="Unassembled WGS sequence"/>
</dbReference>
<comment type="caution">
    <text evidence="2">The sequence shown here is derived from an EMBL/GenBank/DDBJ whole genome shotgun (WGS) entry which is preliminary data.</text>
</comment>
<protein>
    <submittedName>
        <fullName evidence="2">Helix-turn-helix domain-containing protein</fullName>
    </submittedName>
</protein>
<dbReference type="PANTHER" id="PTHR34293:SF1">
    <property type="entry name" value="HTH-TYPE TRANSCRIPTIONAL REGULATOR TRMBL2"/>
    <property type="match status" value="1"/>
</dbReference>
<dbReference type="PANTHER" id="PTHR34293">
    <property type="entry name" value="HTH-TYPE TRANSCRIPTIONAL REGULATOR TRMBL2"/>
    <property type="match status" value="1"/>
</dbReference>
<proteinExistence type="predicted"/>
<dbReference type="RefSeq" id="WP_201833825.1">
    <property type="nucleotide sequence ID" value="NZ_JAERRK010000003.1"/>
</dbReference>
<dbReference type="CDD" id="cd06170">
    <property type="entry name" value="LuxR_C_like"/>
    <property type="match status" value="1"/>
</dbReference>
<dbReference type="SMART" id="SM00421">
    <property type="entry name" value="HTH_LUXR"/>
    <property type="match status" value="1"/>
</dbReference>
<dbReference type="PROSITE" id="PS50043">
    <property type="entry name" value="HTH_LUXR_2"/>
    <property type="match status" value="1"/>
</dbReference>
<dbReference type="GO" id="GO:0003677">
    <property type="term" value="F:DNA binding"/>
    <property type="evidence" value="ECO:0007669"/>
    <property type="project" value="InterPro"/>
</dbReference>
<evidence type="ECO:0000259" key="1">
    <source>
        <dbReference type="PROSITE" id="PS50043"/>
    </source>
</evidence>
<dbReference type="GO" id="GO:0006355">
    <property type="term" value="P:regulation of DNA-templated transcription"/>
    <property type="evidence" value="ECO:0007669"/>
    <property type="project" value="InterPro"/>
</dbReference>
<dbReference type="SUPFAM" id="SSF46894">
    <property type="entry name" value="C-terminal effector domain of the bipartite response regulators"/>
    <property type="match status" value="1"/>
</dbReference>
<sequence>MDVKERAQELYRIALEDAAWHPASVLGEHGWSDGEFADALQLLTRLRLFVPAPDSGNGWTALSPDTALRNLLLEEEQHTSALLSSVQRTRSALTRILTDFQPVHARELLPVRMEVVTGAANVSAALEDVSRRVEDEVLSLHPGRALPAVMVEAGLDRDLAVIGRGVRMRTIHLGSAAAVPHMASYLRRLSAAGAQVRTAHTLPLRMIVVDSSTALVPAPPSAIGEITAVILRGETLVGVFREIFEHCWAAANVLTDAVAGPDGEWRPEGRHLELLRMLAGGLTDEAMARKLGVSERTVRRLVSELTERLGAASRFQAGACAQRLGWLDG</sequence>
<dbReference type="InterPro" id="IPR036388">
    <property type="entry name" value="WH-like_DNA-bd_sf"/>
</dbReference>
<feature type="domain" description="HTH luxR-type" evidence="1">
    <location>
        <begin position="264"/>
        <end position="325"/>
    </location>
</feature>
<gene>
    <name evidence="2" type="ORF">JK359_09305</name>
</gene>